<dbReference type="InterPro" id="IPR001646">
    <property type="entry name" value="5peptide_repeat"/>
</dbReference>
<keyword evidence="2" id="KW-1185">Reference proteome</keyword>
<proteinExistence type="predicted"/>
<organism evidence="1 2">
    <name type="scientific">Thiohalobacter thiocyanaticus</name>
    <dbReference type="NCBI Taxonomy" id="585455"/>
    <lineage>
        <taxon>Bacteria</taxon>
        <taxon>Pseudomonadati</taxon>
        <taxon>Pseudomonadota</taxon>
        <taxon>Gammaproteobacteria</taxon>
        <taxon>Thiohalobacterales</taxon>
        <taxon>Thiohalobacteraceae</taxon>
        <taxon>Thiohalobacter</taxon>
    </lineage>
</organism>
<dbReference type="AlphaFoldDB" id="A0A426QJ89"/>
<gene>
    <name evidence="1" type="ORF">D6C00_07570</name>
</gene>
<evidence type="ECO:0000313" key="1">
    <source>
        <dbReference type="EMBL" id="RRQ21818.1"/>
    </source>
</evidence>
<dbReference type="InterPro" id="IPR016933">
    <property type="entry name" value="UCP029688_pentapep"/>
</dbReference>
<dbReference type="EMBL" id="QZMU01000001">
    <property type="protein sequence ID" value="RRQ21818.1"/>
    <property type="molecule type" value="Genomic_DNA"/>
</dbReference>
<comment type="caution">
    <text evidence="1">The sequence shown here is derived from an EMBL/GenBank/DDBJ whole genome shotgun (WGS) entry which is preliminary data.</text>
</comment>
<evidence type="ECO:0000313" key="2">
    <source>
        <dbReference type="Proteomes" id="UP000287798"/>
    </source>
</evidence>
<dbReference type="OrthoDB" id="7061297at2"/>
<dbReference type="Pfam" id="PF00805">
    <property type="entry name" value="Pentapeptide"/>
    <property type="match status" value="1"/>
</dbReference>
<dbReference type="PIRSF" id="PIRSF029688">
    <property type="entry name" value="UCP29688_pentapep"/>
    <property type="match status" value="1"/>
</dbReference>
<dbReference type="RefSeq" id="WP_125181157.1">
    <property type="nucleotide sequence ID" value="NZ_QZMU01000001.1"/>
</dbReference>
<dbReference type="Gene3D" id="2.160.20.80">
    <property type="entry name" value="E3 ubiquitin-protein ligase SopA"/>
    <property type="match status" value="1"/>
</dbReference>
<dbReference type="SUPFAM" id="SSF141571">
    <property type="entry name" value="Pentapeptide repeat-like"/>
    <property type="match status" value="1"/>
</dbReference>
<sequence length="115" mass="12781">MSEDRPVITDDPLYQLLRHGKIEDFNTLKQGGEAVRLSGTDLRGLDLRGLDASGIDFSNAYFRQADVRGIDFSTCNLEGASIHAAKISGACFPPELDPEEITLSLIHGTRMRYRR</sequence>
<dbReference type="Proteomes" id="UP000287798">
    <property type="component" value="Unassembled WGS sequence"/>
</dbReference>
<protein>
    <submittedName>
        <fullName evidence="1">Pentapeptide repeat-containing protein</fullName>
    </submittedName>
</protein>
<name>A0A426QJ89_9GAMM</name>
<reference evidence="1 2" key="1">
    <citation type="journal article" date="2010" name="Int. J. Syst. Evol. Microbiol.">
        <title>Thiohalobacter thiocyanaticus gen. nov., sp. nov., a moderately halophilic, sulfur-oxidizing gammaproteobacterium from hypersaline lakes, that utilizes thiocyanate.</title>
        <authorList>
            <person name="Sorokin D.Y."/>
            <person name="Kovaleva O.L."/>
            <person name="Tourova T.P."/>
            <person name="Muyzer G."/>
        </authorList>
    </citation>
    <scope>NUCLEOTIDE SEQUENCE [LARGE SCALE GENOMIC DNA]</scope>
    <source>
        <strain evidence="1 2">Hrh1</strain>
    </source>
</reference>
<accession>A0A426QJ89</accession>